<evidence type="ECO:0000259" key="3">
    <source>
        <dbReference type="PROSITE" id="PS51670"/>
    </source>
</evidence>
<dbReference type="PANTHER" id="PTHR21724:SF109">
    <property type="entry name" value="SHKT DOMAIN-CONTAINING PROTEIN"/>
    <property type="match status" value="1"/>
</dbReference>
<dbReference type="Gene3D" id="1.10.10.1940">
    <property type="match status" value="2"/>
</dbReference>
<evidence type="ECO:0000313" key="4">
    <source>
        <dbReference type="EMBL" id="CAH3103411.1"/>
    </source>
</evidence>
<feature type="domain" description="ShKT" evidence="3">
    <location>
        <begin position="81"/>
        <end position="116"/>
    </location>
</feature>
<accession>A0AAU9W440</accession>
<feature type="disulfide bond" evidence="2">
    <location>
        <begin position="100"/>
        <end position="113"/>
    </location>
</feature>
<comment type="caution">
    <text evidence="2">Lacks conserved residue(s) required for the propagation of feature annotation.</text>
</comment>
<feature type="domain" description="ShKT" evidence="3">
    <location>
        <begin position="138"/>
        <end position="174"/>
    </location>
</feature>
<dbReference type="Proteomes" id="UP001159428">
    <property type="component" value="Unassembled WGS sequence"/>
</dbReference>
<sequence length="231" mass="26615">ELSAINHKCNGRLWCERLLFHCSHCYFTGKSYKMKATLLLFVLSVYIPICIGRNVKALHAYDYVHKPRLSIRGSEFSDEGCEDLPKWKNDCPKWATYKYCKSKFMQHYCRGTCKVCGETVPPPGPIEKKPPAPPAAFCQDYDKRCGFFKRVGLCENPEQREHMAIYCGVTCEMCQAPTPEECYDKFDHCKELKEAGDCSSSDPKKVYEVKTNCLVTCEFCGKRSWEKMFIV</sequence>
<feature type="domain" description="ShKT" evidence="3">
    <location>
        <begin position="182"/>
        <end position="220"/>
    </location>
</feature>
<dbReference type="PROSITE" id="PS51670">
    <property type="entry name" value="SHKT"/>
    <property type="match status" value="3"/>
</dbReference>
<dbReference type="InterPro" id="IPR003582">
    <property type="entry name" value="ShKT_dom"/>
</dbReference>
<reference evidence="4 5" key="1">
    <citation type="submission" date="2022-05" db="EMBL/GenBank/DDBJ databases">
        <authorList>
            <consortium name="Genoscope - CEA"/>
            <person name="William W."/>
        </authorList>
    </citation>
    <scope>NUCLEOTIDE SEQUENCE [LARGE SCALE GENOMIC DNA]</scope>
</reference>
<dbReference type="GO" id="GO:0090729">
    <property type="term" value="F:toxin activity"/>
    <property type="evidence" value="ECO:0007669"/>
    <property type="project" value="UniProtKB-KW"/>
</dbReference>
<gene>
    <name evidence="4" type="ORF">PMEA_00035111</name>
</gene>
<dbReference type="Pfam" id="PF01549">
    <property type="entry name" value="ShK"/>
    <property type="match status" value="3"/>
</dbReference>
<keyword evidence="2" id="KW-1015">Disulfide bond</keyword>
<organism evidence="4 5">
    <name type="scientific">Pocillopora meandrina</name>
    <dbReference type="NCBI Taxonomy" id="46732"/>
    <lineage>
        <taxon>Eukaryota</taxon>
        <taxon>Metazoa</taxon>
        <taxon>Cnidaria</taxon>
        <taxon>Anthozoa</taxon>
        <taxon>Hexacorallia</taxon>
        <taxon>Scleractinia</taxon>
        <taxon>Astrocoeniina</taxon>
        <taxon>Pocilloporidae</taxon>
        <taxon>Pocillopora</taxon>
    </lineage>
</organism>
<dbReference type="EMBL" id="CALNXJ010000009">
    <property type="protein sequence ID" value="CAH3103411.1"/>
    <property type="molecule type" value="Genomic_DNA"/>
</dbReference>
<protein>
    <recommendedName>
        <fullName evidence="3">ShKT domain-containing protein</fullName>
    </recommendedName>
</protein>
<feature type="non-terminal residue" evidence="4">
    <location>
        <position position="1"/>
    </location>
</feature>
<feature type="disulfide bond" evidence="2">
    <location>
        <begin position="91"/>
        <end position="109"/>
    </location>
</feature>
<comment type="caution">
    <text evidence="4">The sequence shown here is derived from an EMBL/GenBank/DDBJ whole genome shotgun (WGS) entry which is preliminary data.</text>
</comment>
<dbReference type="PANTHER" id="PTHR21724">
    <property type="entry name" value="SHKT DOMAIN-CONTAINING PROTEIN"/>
    <property type="match status" value="1"/>
</dbReference>
<evidence type="ECO:0000256" key="2">
    <source>
        <dbReference type="PROSITE-ProRule" id="PRU01005"/>
    </source>
</evidence>
<dbReference type="SMART" id="SM00254">
    <property type="entry name" value="ShKT"/>
    <property type="match status" value="3"/>
</dbReference>
<keyword evidence="1" id="KW-0800">Toxin</keyword>
<evidence type="ECO:0000313" key="5">
    <source>
        <dbReference type="Proteomes" id="UP001159428"/>
    </source>
</evidence>
<dbReference type="AlphaFoldDB" id="A0AAU9W440"/>
<name>A0AAU9W440_9CNID</name>
<keyword evidence="5" id="KW-1185">Reference proteome</keyword>
<evidence type="ECO:0000256" key="1">
    <source>
        <dbReference type="ARBA" id="ARBA00022656"/>
    </source>
</evidence>
<proteinExistence type="predicted"/>